<dbReference type="PANTHER" id="PTHR43080">
    <property type="entry name" value="CBS DOMAIN-CONTAINING PROTEIN CBSX3, MITOCHONDRIAL"/>
    <property type="match status" value="1"/>
</dbReference>
<dbReference type="InterPro" id="IPR000644">
    <property type="entry name" value="CBS_dom"/>
</dbReference>
<sequence>MAFVHYVVEQARERLVMMNEAADILDVARHLQAGTDMVVLHDGRDCLSGILTKTDLVERLARGEHLHTHAPVFTVMRREVVTCRESDDLRALWSLMQERGLKNLPLVDGADHPVGVLNARDALECLLRETENEEGLLRDYIMGFGYR</sequence>
<evidence type="ECO:0000259" key="3">
    <source>
        <dbReference type="PROSITE" id="PS51371"/>
    </source>
</evidence>
<dbReference type="Proteomes" id="UP000663629">
    <property type="component" value="Plasmid p2"/>
</dbReference>
<keyword evidence="4" id="KW-0614">Plasmid</keyword>
<protein>
    <submittedName>
        <fullName evidence="4">CBS domain-containing protein</fullName>
    </submittedName>
</protein>
<dbReference type="SUPFAM" id="SSF54631">
    <property type="entry name" value="CBS-domain pair"/>
    <property type="match status" value="1"/>
</dbReference>
<dbReference type="InterPro" id="IPR051257">
    <property type="entry name" value="Diverse_CBS-Domain"/>
</dbReference>
<evidence type="ECO:0000313" key="5">
    <source>
        <dbReference type="Proteomes" id="UP000663629"/>
    </source>
</evidence>
<evidence type="ECO:0000256" key="1">
    <source>
        <dbReference type="ARBA" id="ARBA00023122"/>
    </source>
</evidence>
<dbReference type="InterPro" id="IPR046342">
    <property type="entry name" value="CBS_dom_sf"/>
</dbReference>
<dbReference type="SMART" id="SM00116">
    <property type="entry name" value="CBS"/>
    <property type="match status" value="1"/>
</dbReference>
<dbReference type="Pfam" id="PF00571">
    <property type="entry name" value="CBS"/>
    <property type="match status" value="2"/>
</dbReference>
<dbReference type="CDD" id="cd02205">
    <property type="entry name" value="CBS_pair_SF"/>
    <property type="match status" value="1"/>
</dbReference>
<evidence type="ECO:0000313" key="4">
    <source>
        <dbReference type="EMBL" id="QRZ16214.1"/>
    </source>
</evidence>
<reference evidence="4 5" key="1">
    <citation type="submission" date="2021-02" db="EMBL/GenBank/DDBJ databases">
        <title>Paracoccus methylovroum sp.nov., a new methanol and methylamine utilizing methylotrophic denitrifer.</title>
        <authorList>
            <person name="Timsy T."/>
            <person name="Behrendt U."/>
            <person name="Ulrich A."/>
            <person name="Spanner T."/>
            <person name="Foesel B.U."/>
            <person name="Horn M.A."/>
            <person name="Kolb S."/>
        </authorList>
    </citation>
    <scope>NUCLEOTIDE SEQUENCE [LARGE SCALE GENOMIC DNA]</scope>
    <source>
        <strain evidence="4 5">H4-D09</strain>
        <plasmid evidence="4 5">p2</plasmid>
    </source>
</reference>
<name>A0ABX7JRD1_9RHOB</name>
<proteinExistence type="predicted"/>
<dbReference type="Gene3D" id="3.10.580.10">
    <property type="entry name" value="CBS-domain"/>
    <property type="match status" value="1"/>
</dbReference>
<feature type="domain" description="CBS" evidence="3">
    <location>
        <begin position="76"/>
        <end position="134"/>
    </location>
</feature>
<keyword evidence="1 2" id="KW-0129">CBS domain</keyword>
<gene>
    <name evidence="4" type="ORF">JWJ88_20815</name>
</gene>
<organism evidence="4 5">
    <name type="scientific">Paracoccus methylovorus</name>
    <dbReference type="NCBI Taxonomy" id="2812658"/>
    <lineage>
        <taxon>Bacteria</taxon>
        <taxon>Pseudomonadati</taxon>
        <taxon>Pseudomonadota</taxon>
        <taxon>Alphaproteobacteria</taxon>
        <taxon>Rhodobacterales</taxon>
        <taxon>Paracoccaceae</taxon>
        <taxon>Paracoccus</taxon>
    </lineage>
</organism>
<dbReference type="EMBL" id="CP070372">
    <property type="protein sequence ID" value="QRZ16214.1"/>
    <property type="molecule type" value="Genomic_DNA"/>
</dbReference>
<dbReference type="PANTHER" id="PTHR43080:SF2">
    <property type="entry name" value="CBS DOMAIN-CONTAINING PROTEIN"/>
    <property type="match status" value="1"/>
</dbReference>
<dbReference type="PROSITE" id="PS51371">
    <property type="entry name" value="CBS"/>
    <property type="match status" value="1"/>
</dbReference>
<dbReference type="RefSeq" id="WP_205297098.1">
    <property type="nucleotide sequence ID" value="NZ_CP070372.1"/>
</dbReference>
<geneLocation type="plasmid" evidence="4 5">
    <name>p2</name>
</geneLocation>
<accession>A0ABX7JRD1</accession>
<keyword evidence="5" id="KW-1185">Reference proteome</keyword>
<evidence type="ECO:0000256" key="2">
    <source>
        <dbReference type="PROSITE-ProRule" id="PRU00703"/>
    </source>
</evidence>